<dbReference type="Pfam" id="PF01053">
    <property type="entry name" value="Cys_Met_Meta_PP"/>
    <property type="match status" value="1"/>
</dbReference>
<dbReference type="InterPro" id="IPR015421">
    <property type="entry name" value="PyrdxlP-dep_Trfase_major"/>
</dbReference>
<dbReference type="Gene3D" id="3.40.640.10">
    <property type="entry name" value="Type I PLP-dependent aspartate aminotransferase-like (Major domain)"/>
    <property type="match status" value="1"/>
</dbReference>
<dbReference type="GO" id="GO:0019346">
    <property type="term" value="P:transsulfuration"/>
    <property type="evidence" value="ECO:0007669"/>
    <property type="project" value="InterPro"/>
</dbReference>
<dbReference type="GO" id="GO:0030170">
    <property type="term" value="F:pyridoxal phosphate binding"/>
    <property type="evidence" value="ECO:0007669"/>
    <property type="project" value="InterPro"/>
</dbReference>
<dbReference type="SUPFAM" id="SSF53383">
    <property type="entry name" value="PLP-dependent transferases"/>
    <property type="match status" value="1"/>
</dbReference>
<dbReference type="Proteomes" id="UP000739538">
    <property type="component" value="Unassembled WGS sequence"/>
</dbReference>
<dbReference type="InterPro" id="IPR000277">
    <property type="entry name" value="Cys/Met-Metab_PyrdxlP-dep_enz"/>
</dbReference>
<evidence type="ECO:0000256" key="1">
    <source>
        <dbReference type="ARBA" id="ARBA00001933"/>
    </source>
</evidence>
<evidence type="ECO:0000256" key="2">
    <source>
        <dbReference type="ARBA" id="ARBA00022898"/>
    </source>
</evidence>
<comment type="cofactor">
    <cofactor evidence="1 4">
        <name>pyridoxal 5'-phosphate</name>
        <dbReference type="ChEBI" id="CHEBI:597326"/>
    </cofactor>
</comment>
<evidence type="ECO:0000256" key="4">
    <source>
        <dbReference type="RuleBase" id="RU362118"/>
    </source>
</evidence>
<dbReference type="CDD" id="cd00614">
    <property type="entry name" value="CGS_like"/>
    <property type="match status" value="1"/>
</dbReference>
<comment type="caution">
    <text evidence="5">The sequence shown here is derived from an EMBL/GenBank/DDBJ whole genome shotgun (WGS) entry which is preliminary data.</text>
</comment>
<dbReference type="PANTHER" id="PTHR11808">
    <property type="entry name" value="TRANS-SULFURATION ENZYME FAMILY MEMBER"/>
    <property type="match status" value="1"/>
</dbReference>
<name>A0A956N8Y4_UNCEI</name>
<dbReference type="PIRSF" id="PIRSF001434">
    <property type="entry name" value="CGS"/>
    <property type="match status" value="1"/>
</dbReference>
<dbReference type="InterPro" id="IPR015424">
    <property type="entry name" value="PyrdxlP-dep_Trfase"/>
</dbReference>
<feature type="modified residue" description="N6-(pyridoxal phosphate)lysine" evidence="3">
    <location>
        <position position="204"/>
    </location>
</feature>
<proteinExistence type="inferred from homology"/>
<keyword evidence="2 3" id="KW-0663">Pyridoxal phosphate</keyword>
<dbReference type="EMBL" id="JAGQHS010000009">
    <property type="protein sequence ID" value="MCA9754787.1"/>
    <property type="molecule type" value="Genomic_DNA"/>
</dbReference>
<protein>
    <submittedName>
        <fullName evidence="5">PLP-dependent transferase</fullName>
    </submittedName>
</protein>
<evidence type="ECO:0000313" key="6">
    <source>
        <dbReference type="Proteomes" id="UP000739538"/>
    </source>
</evidence>
<sequence>MRPETKVVHAGPEPDPLHGGVSVPIYQSSTFSFQNTDEGAARFAGRDPGYMYTRLGNPTTHALEQCVAELEEGYGGLATASGMAAVSTVFLSLLSAGDHVVGTDAVYGPTRGLAEKHLTRFGIESTFVPTEDIAAVRRAIRPNTKMIYVESPANPTIKITDIAACGHLARDCGALLVVDNTFSSPILQKPLRLGADVVLHSMTKYLNGHSDVVAGIIVSSNREVHTRIEGVLRSLGGTMDPHQAWLVLRGIRTLSLRVNRAMATAEKLATWLDAHPKVEWVSYPGLASHPQHDLAKAQMAGPGAMISFGVTGGFEGAKTMIDSVELMVLAVSLGGIETLIEHPASMTHASLPREERMEAGIRDDLIRVSVGCEAFEDLRDDLEQALAKVAIPATSR</sequence>
<keyword evidence="5" id="KW-0808">Transferase</keyword>
<dbReference type="GO" id="GO:0016846">
    <property type="term" value="F:carbon-sulfur lyase activity"/>
    <property type="evidence" value="ECO:0007669"/>
    <property type="project" value="TreeGrafter"/>
</dbReference>
<accession>A0A956N8Y4</accession>
<reference evidence="5" key="2">
    <citation type="journal article" date="2021" name="Microbiome">
        <title>Successional dynamics and alternative stable states in a saline activated sludge microbial community over 9 years.</title>
        <authorList>
            <person name="Wang Y."/>
            <person name="Ye J."/>
            <person name="Ju F."/>
            <person name="Liu L."/>
            <person name="Boyd J.A."/>
            <person name="Deng Y."/>
            <person name="Parks D.H."/>
            <person name="Jiang X."/>
            <person name="Yin X."/>
            <person name="Woodcroft B.J."/>
            <person name="Tyson G.W."/>
            <person name="Hugenholtz P."/>
            <person name="Polz M.F."/>
            <person name="Zhang T."/>
        </authorList>
    </citation>
    <scope>NUCLEOTIDE SEQUENCE</scope>
    <source>
        <strain evidence="5">HKST-UBA02</strain>
    </source>
</reference>
<dbReference type="AlphaFoldDB" id="A0A956N8Y4"/>
<dbReference type="GO" id="GO:0005737">
    <property type="term" value="C:cytoplasm"/>
    <property type="evidence" value="ECO:0007669"/>
    <property type="project" value="TreeGrafter"/>
</dbReference>
<evidence type="ECO:0000256" key="3">
    <source>
        <dbReference type="PIRSR" id="PIRSR001434-2"/>
    </source>
</evidence>
<dbReference type="GO" id="GO:0009086">
    <property type="term" value="P:methionine biosynthetic process"/>
    <property type="evidence" value="ECO:0007669"/>
    <property type="project" value="UniProtKB-ARBA"/>
</dbReference>
<comment type="similarity">
    <text evidence="4">Belongs to the trans-sulfuration enzymes family.</text>
</comment>
<dbReference type="PANTHER" id="PTHR11808:SF80">
    <property type="entry name" value="CYSTATHIONINE GAMMA-LYASE"/>
    <property type="match status" value="1"/>
</dbReference>
<dbReference type="Gene3D" id="3.90.1150.10">
    <property type="entry name" value="Aspartate Aminotransferase, domain 1"/>
    <property type="match status" value="1"/>
</dbReference>
<reference evidence="5" key="1">
    <citation type="submission" date="2020-04" db="EMBL/GenBank/DDBJ databases">
        <authorList>
            <person name="Zhang T."/>
        </authorList>
    </citation>
    <scope>NUCLEOTIDE SEQUENCE</scope>
    <source>
        <strain evidence="5">HKST-UBA02</strain>
    </source>
</reference>
<dbReference type="InterPro" id="IPR015422">
    <property type="entry name" value="PyrdxlP-dep_Trfase_small"/>
</dbReference>
<dbReference type="FunFam" id="3.40.640.10:FF:000046">
    <property type="entry name" value="Cystathionine gamma-lyase"/>
    <property type="match status" value="1"/>
</dbReference>
<evidence type="ECO:0000313" key="5">
    <source>
        <dbReference type="EMBL" id="MCA9754787.1"/>
    </source>
</evidence>
<dbReference type="GO" id="GO:0016740">
    <property type="term" value="F:transferase activity"/>
    <property type="evidence" value="ECO:0007669"/>
    <property type="project" value="UniProtKB-KW"/>
</dbReference>
<dbReference type="FunFam" id="3.90.1150.10:FF:000033">
    <property type="entry name" value="Cystathionine gamma-synthase"/>
    <property type="match status" value="1"/>
</dbReference>
<gene>
    <name evidence="5" type="ORF">KDA27_03225</name>
</gene>
<organism evidence="5 6">
    <name type="scientific">Eiseniibacteriota bacterium</name>
    <dbReference type="NCBI Taxonomy" id="2212470"/>
    <lineage>
        <taxon>Bacteria</taxon>
        <taxon>Candidatus Eiseniibacteriota</taxon>
    </lineage>
</organism>